<proteinExistence type="predicted"/>
<gene>
    <name evidence="1" type="ORF">PHMEG_00028594</name>
</gene>
<keyword evidence="2" id="KW-1185">Reference proteome</keyword>
<evidence type="ECO:0000313" key="2">
    <source>
        <dbReference type="Proteomes" id="UP000198211"/>
    </source>
</evidence>
<protein>
    <recommendedName>
        <fullName evidence="3">M96 mating-specific protein</fullName>
    </recommendedName>
</protein>
<dbReference type="Proteomes" id="UP000198211">
    <property type="component" value="Unassembled WGS sequence"/>
</dbReference>
<dbReference type="AlphaFoldDB" id="A0A225V4M9"/>
<dbReference type="EMBL" id="NBNE01007768">
    <property type="protein sequence ID" value="OWZ00255.1"/>
    <property type="molecule type" value="Genomic_DNA"/>
</dbReference>
<accession>A0A225V4M9</accession>
<comment type="caution">
    <text evidence="1">The sequence shown here is derived from an EMBL/GenBank/DDBJ whole genome shotgun (WGS) entry which is preliminary data.</text>
</comment>
<reference evidence="2" key="1">
    <citation type="submission" date="2017-03" db="EMBL/GenBank/DDBJ databases">
        <title>Phytopthora megakarya and P. palmivora, two closely related causual agents of cacao black pod achieved similar genome size and gene model numbers by different mechanisms.</title>
        <authorList>
            <person name="Ali S."/>
            <person name="Shao J."/>
            <person name="Larry D.J."/>
            <person name="Kronmiller B."/>
            <person name="Shen D."/>
            <person name="Strem M.D."/>
            <person name="Melnick R.L."/>
            <person name="Guiltinan M.J."/>
            <person name="Tyler B.M."/>
            <person name="Meinhardt L.W."/>
            <person name="Bailey B.A."/>
        </authorList>
    </citation>
    <scope>NUCLEOTIDE SEQUENCE [LARGE SCALE GENOMIC DNA]</scope>
    <source>
        <strain evidence="2">zdho120</strain>
    </source>
</reference>
<organism evidence="1 2">
    <name type="scientific">Phytophthora megakarya</name>
    <dbReference type="NCBI Taxonomy" id="4795"/>
    <lineage>
        <taxon>Eukaryota</taxon>
        <taxon>Sar</taxon>
        <taxon>Stramenopiles</taxon>
        <taxon>Oomycota</taxon>
        <taxon>Peronosporomycetes</taxon>
        <taxon>Peronosporales</taxon>
        <taxon>Peronosporaceae</taxon>
        <taxon>Phytophthora</taxon>
    </lineage>
</organism>
<name>A0A225V4M9_9STRA</name>
<evidence type="ECO:0000313" key="1">
    <source>
        <dbReference type="EMBL" id="OWZ00255.1"/>
    </source>
</evidence>
<evidence type="ECO:0008006" key="3">
    <source>
        <dbReference type="Google" id="ProtNLM"/>
    </source>
</evidence>
<sequence>MTRKAEVQHLREKVKIMDAQLVELKKKVSHEKTAIIHHCELAPPLWKDIATRQKLQYQITATNNAKLRAKLKSQLRIAKTLMHAIHRGKSELSNDSLNQVQRPVPNPKRNVQRCVQPLNRNEFAELLTSMEDLFISTNDSMHSAATASLAFPHICDAQVNHNIQNGDYLEFQDSRFLPFTLETVNRAMWRFLRDIDISSSHYNVERREEHGDTILRTYAVKLDKKSGIANLQGKQSMRRYFRGNSVVIVRKSIISTMGDSDDSNVAFVECGWIVLMAVPGQRATLTQELSTISSKGPDPVGGMITNSMIAARRQIVDKAFQVLENILFEEARRLDH</sequence>